<feature type="region of interest" description="Disordered" evidence="1">
    <location>
        <begin position="548"/>
        <end position="577"/>
    </location>
</feature>
<feature type="compositionally biased region" description="Pro residues" evidence="1">
    <location>
        <begin position="1141"/>
        <end position="1177"/>
    </location>
</feature>
<feature type="chain" id="PRO_5014334873" evidence="2">
    <location>
        <begin position="19"/>
        <end position="1433"/>
    </location>
</feature>
<dbReference type="PANTHER" id="PTHR48125">
    <property type="entry name" value="LP07818P1"/>
    <property type="match status" value="1"/>
</dbReference>
<evidence type="ECO:0000256" key="2">
    <source>
        <dbReference type="SAM" id="SignalP"/>
    </source>
</evidence>
<sequence>MSPHKLVVLLVTALAISAGSIVQGGDQPRPVASIYNGNAGVLDLKWDDGPKNVRKQFELLGIDVHEATAPDTVGLSSVFVIPAQNGPVMYAAAEDMSVVASFVAAGGLVIILDGQDGGDASLKSFVSQALGYSGDWSICKRFSDNTRTKIGEPQRSTFATTFLGDASSWPETLEEAPIISVRSWCAHTDPQAVSWPLYNLDGDDMQATAQAFSKVGTSGAVVWLGYTWKGGAQKAWGHLLDRLIRDFGTGAFHTPTAGTRAEMESAYPLRLTSAVHPHEQQFFVEEQPVDTLLFTASDMSTDSMDVVRRMMQTGGSFGAYPSPPAAEPPTPPPGLALPPAPPGFSIKIEDYNAFFKVTIDVDDPVQLGDFLTDFRTKVATALGVPIDQVIIIAAFRAPASSSSRRLVEDMAQRVWTARQLAEDSFGLSSLGITRLVHIRTYSADEGTLAELHAMDFLENLLSRAASHASTVSPTRRLLAEDDQLCVNFIIASSERSRSPPPSPPLPPRAPGWTEPPAPPPAPPAGPPDAPPRPQINLVELARVTGAESFTVGFPPPSPAPSPAPLPPAPPSPPVPRRNRTSVRFTNLLAQGALGKTGRVVWYDDPYFENQRTKVWNSPLNLVKPNRKPCPTDKPGGCARAWRPKPKSFSVTVFFREPVQLDAVRIRQILNPNITEVRFLRFPAVDISTRIPSSVFLGDAVFPTPALAASTQQTAPGWFNIPIPLEVSKTDLAVKVVGNQQRIQPNLRDSVVGGVVITVRTTEKPRKGAWIEDVRFDGMVRLRILVAGALQVSVKLSYLTSDAPRTSLARGAAVAAASRALVPHKFRGVPMSPHKLVVLLVTALAISAGSIVQGGDQPRPVASIYNGNAGVLDLKWDDGPMNVRKQFELLGIDVHEATAPDTVGLSSVFVIPAQNGPVMYAAAEDMSVVASFVAAGGLVIILDGQDGGDASLKSFVSQALGYSGDWSICKRFSDNTRTKIGEPQRSTFATTFLGDAFFKVTIDVDDPVQLGDFLTDFRNKLAAALGVSLDQIIIIAAFRAPASSSSRRLVEDMAQRVWTARQLAEDTFGLSSLGITRLVHIRTYSADEGTLAELHDMDFLESLLSRIHDADYVTAPPTRRLLAEDDQLCVNFIIASSERSRSPPPSPPLPPRAPGWTEPPAPPPAPPAGPPDAPPRPPINLVELASLTGAESFTVGFPPPSPAPSPPPAPPLPRRNRTSVRFTNMPAQGALGKTERAVWYDDPYFENQRTKVWNSPLNLVKPNRKPCPTDKPGGCARAWRPKRKSFSVTVFFREPVQLDSVRIRQILNPNITEVRFLRFPAVDISTRIPSSEFLGDAVFPTPALGASTQQTAPGWFNIPIPLEVSKTDVTVHVVGNQQRIQPNLKASVVGGVVITVRTTEKPRDGTWIEDVRFNGRVLYPRDLGAYALYAATSS</sequence>
<feature type="region of interest" description="Disordered" evidence="1">
    <location>
        <begin position="493"/>
        <end position="533"/>
    </location>
</feature>
<feature type="compositionally biased region" description="Pro residues" evidence="1">
    <location>
        <begin position="553"/>
        <end position="575"/>
    </location>
</feature>
<dbReference type="OrthoDB" id="561322at2759"/>
<evidence type="ECO:0000313" key="4">
    <source>
        <dbReference type="Proteomes" id="UP000236333"/>
    </source>
</evidence>
<protein>
    <submittedName>
        <fullName evidence="3">Uncharacterized protein</fullName>
    </submittedName>
</protein>
<feature type="compositionally biased region" description="Pro residues" evidence="1">
    <location>
        <begin position="498"/>
        <end position="533"/>
    </location>
</feature>
<keyword evidence="2" id="KW-0732">Signal</keyword>
<comment type="caution">
    <text evidence="3">The sequence shown here is derived from an EMBL/GenBank/DDBJ whole genome shotgun (WGS) entry which is preliminary data.</text>
</comment>
<feature type="region of interest" description="Disordered" evidence="1">
    <location>
        <begin position="1136"/>
        <end position="1179"/>
    </location>
</feature>
<evidence type="ECO:0000313" key="3">
    <source>
        <dbReference type="EMBL" id="PNH08800.1"/>
    </source>
</evidence>
<accession>A0A2J8A8G5</accession>
<gene>
    <name evidence="3" type="ORF">TSOC_004625</name>
</gene>
<feature type="compositionally biased region" description="Pro residues" evidence="1">
    <location>
        <begin position="321"/>
        <end position="339"/>
    </location>
</feature>
<dbReference type="PANTHER" id="PTHR48125:SF12">
    <property type="entry name" value="AT HOOK TRANSCRIPTION FACTOR FAMILY-RELATED"/>
    <property type="match status" value="1"/>
</dbReference>
<feature type="signal peptide" evidence="2">
    <location>
        <begin position="1"/>
        <end position="18"/>
    </location>
</feature>
<organism evidence="3 4">
    <name type="scientific">Tetrabaena socialis</name>
    <dbReference type="NCBI Taxonomy" id="47790"/>
    <lineage>
        <taxon>Eukaryota</taxon>
        <taxon>Viridiplantae</taxon>
        <taxon>Chlorophyta</taxon>
        <taxon>core chlorophytes</taxon>
        <taxon>Chlorophyceae</taxon>
        <taxon>CS clade</taxon>
        <taxon>Chlamydomonadales</taxon>
        <taxon>Tetrabaenaceae</taxon>
        <taxon>Tetrabaena</taxon>
    </lineage>
</organism>
<feature type="region of interest" description="Disordered" evidence="1">
    <location>
        <begin position="1191"/>
        <end position="1216"/>
    </location>
</feature>
<name>A0A2J8A8G5_9CHLO</name>
<dbReference type="EMBL" id="PGGS01000116">
    <property type="protein sequence ID" value="PNH08800.1"/>
    <property type="molecule type" value="Genomic_DNA"/>
</dbReference>
<keyword evidence="4" id="KW-1185">Reference proteome</keyword>
<feature type="compositionally biased region" description="Pro residues" evidence="1">
    <location>
        <begin position="1196"/>
        <end position="1212"/>
    </location>
</feature>
<evidence type="ECO:0000256" key="1">
    <source>
        <dbReference type="SAM" id="MobiDB-lite"/>
    </source>
</evidence>
<feature type="region of interest" description="Disordered" evidence="1">
    <location>
        <begin position="317"/>
        <end position="339"/>
    </location>
</feature>
<dbReference type="Proteomes" id="UP000236333">
    <property type="component" value="Unassembled WGS sequence"/>
</dbReference>
<proteinExistence type="predicted"/>
<reference evidence="3 4" key="1">
    <citation type="journal article" date="2017" name="Mol. Biol. Evol.">
        <title>The 4-celled Tetrabaena socialis nuclear genome reveals the essential components for genetic control of cell number at the origin of multicellularity in the volvocine lineage.</title>
        <authorList>
            <person name="Featherston J."/>
            <person name="Arakaki Y."/>
            <person name="Hanschen E.R."/>
            <person name="Ferris P.J."/>
            <person name="Michod R.E."/>
            <person name="Olson B.J.S.C."/>
            <person name="Nozaki H."/>
            <person name="Durand P.M."/>
        </authorList>
    </citation>
    <scope>NUCLEOTIDE SEQUENCE [LARGE SCALE GENOMIC DNA]</scope>
    <source>
        <strain evidence="3 4">NIES-571</strain>
    </source>
</reference>